<keyword evidence="2" id="KW-1185">Reference proteome</keyword>
<dbReference type="Proteomes" id="UP000193411">
    <property type="component" value="Unassembled WGS sequence"/>
</dbReference>
<dbReference type="AlphaFoldDB" id="A0A1Y2HEI5"/>
<proteinExistence type="predicted"/>
<gene>
    <name evidence="1" type="ORF">BCR44DRAFT_1501653</name>
</gene>
<comment type="caution">
    <text evidence="1">The sequence shown here is derived from an EMBL/GenBank/DDBJ whole genome shotgun (WGS) entry which is preliminary data.</text>
</comment>
<dbReference type="EMBL" id="MCFL01000040">
    <property type="protein sequence ID" value="ORZ32990.1"/>
    <property type="molecule type" value="Genomic_DNA"/>
</dbReference>
<accession>A0A1Y2HEI5</accession>
<organism evidence="1 2">
    <name type="scientific">Catenaria anguillulae PL171</name>
    <dbReference type="NCBI Taxonomy" id="765915"/>
    <lineage>
        <taxon>Eukaryota</taxon>
        <taxon>Fungi</taxon>
        <taxon>Fungi incertae sedis</taxon>
        <taxon>Blastocladiomycota</taxon>
        <taxon>Blastocladiomycetes</taxon>
        <taxon>Blastocladiales</taxon>
        <taxon>Catenariaceae</taxon>
        <taxon>Catenaria</taxon>
    </lineage>
</organism>
<protein>
    <submittedName>
        <fullName evidence="1">Uncharacterized protein</fullName>
    </submittedName>
</protein>
<sequence length="117" mass="13278">MFPQAPPEATVCAQAIDRASAFGHMHNLDGWLNKSSWPFGYSGRALEPRNKHGYLSYVWWVQHGFRFNNGTMRRRLVDVFAEGARQGHVTELVFPAIKQGTGQRPGPVAYRKLERHG</sequence>
<name>A0A1Y2HEI5_9FUNG</name>
<reference evidence="1 2" key="1">
    <citation type="submission" date="2016-07" db="EMBL/GenBank/DDBJ databases">
        <title>Pervasive Adenine N6-methylation of Active Genes in Fungi.</title>
        <authorList>
            <consortium name="DOE Joint Genome Institute"/>
            <person name="Mondo S.J."/>
            <person name="Dannebaum R.O."/>
            <person name="Kuo R.C."/>
            <person name="Labutti K."/>
            <person name="Haridas S."/>
            <person name="Kuo A."/>
            <person name="Salamov A."/>
            <person name="Ahrendt S.R."/>
            <person name="Lipzen A."/>
            <person name="Sullivan W."/>
            <person name="Andreopoulos W.B."/>
            <person name="Clum A."/>
            <person name="Lindquist E."/>
            <person name="Daum C."/>
            <person name="Ramamoorthy G.K."/>
            <person name="Gryganskyi A."/>
            <person name="Culley D."/>
            <person name="Magnuson J.K."/>
            <person name="James T.Y."/>
            <person name="O'Malley M.A."/>
            <person name="Stajich J.E."/>
            <person name="Spatafora J.W."/>
            <person name="Visel A."/>
            <person name="Grigoriev I.V."/>
        </authorList>
    </citation>
    <scope>NUCLEOTIDE SEQUENCE [LARGE SCALE GENOMIC DNA]</scope>
    <source>
        <strain evidence="1 2">PL171</strain>
    </source>
</reference>
<evidence type="ECO:0000313" key="1">
    <source>
        <dbReference type="EMBL" id="ORZ32990.1"/>
    </source>
</evidence>
<evidence type="ECO:0000313" key="2">
    <source>
        <dbReference type="Proteomes" id="UP000193411"/>
    </source>
</evidence>